<proteinExistence type="predicted"/>
<keyword evidence="1" id="KW-0732">Signal</keyword>
<dbReference type="EMBL" id="GGFJ01012760">
    <property type="protein sequence ID" value="MBW61901.1"/>
    <property type="molecule type" value="Transcribed_RNA"/>
</dbReference>
<evidence type="ECO:0000256" key="1">
    <source>
        <dbReference type="SAM" id="SignalP"/>
    </source>
</evidence>
<organism evidence="2">
    <name type="scientific">Anopheles marajoara</name>
    <dbReference type="NCBI Taxonomy" id="58244"/>
    <lineage>
        <taxon>Eukaryota</taxon>
        <taxon>Metazoa</taxon>
        <taxon>Ecdysozoa</taxon>
        <taxon>Arthropoda</taxon>
        <taxon>Hexapoda</taxon>
        <taxon>Insecta</taxon>
        <taxon>Pterygota</taxon>
        <taxon>Neoptera</taxon>
        <taxon>Endopterygota</taxon>
        <taxon>Diptera</taxon>
        <taxon>Nematocera</taxon>
        <taxon>Culicoidea</taxon>
        <taxon>Culicidae</taxon>
        <taxon>Anophelinae</taxon>
        <taxon>Anopheles</taxon>
    </lineage>
</organism>
<feature type="signal peptide" evidence="1">
    <location>
        <begin position="1"/>
        <end position="15"/>
    </location>
</feature>
<protein>
    <submittedName>
        <fullName evidence="2">Putative secreted protein</fullName>
    </submittedName>
</protein>
<dbReference type="AlphaFoldDB" id="A0A2M4C9U3"/>
<feature type="chain" id="PRO_5014714409" evidence="1">
    <location>
        <begin position="16"/>
        <end position="95"/>
    </location>
</feature>
<reference evidence="2" key="1">
    <citation type="submission" date="2018-01" db="EMBL/GenBank/DDBJ databases">
        <title>An insight into the sialome of Amazonian anophelines.</title>
        <authorList>
            <person name="Ribeiro J.M."/>
            <person name="Scarpassa V."/>
            <person name="Calvo E."/>
        </authorList>
    </citation>
    <scope>NUCLEOTIDE SEQUENCE</scope>
    <source>
        <tissue evidence="2">Salivary glands</tissue>
    </source>
</reference>
<sequence length="95" mass="10267">MFWAIFTSASVLVLATHFKPPPAPNPATTRSPSHSHRSVCTFYHLRFNAPRGSGRSRCGHTGYDSGDGAAMLGTPSTMDLAAFNCCRCTHPERNA</sequence>
<evidence type="ECO:0000313" key="2">
    <source>
        <dbReference type="EMBL" id="MBW61901.1"/>
    </source>
</evidence>
<name>A0A2M4C9U3_9DIPT</name>
<accession>A0A2M4C9U3</accession>